<proteinExistence type="inferred from homology"/>
<dbReference type="GO" id="GO:0017148">
    <property type="term" value="P:negative regulation of translation"/>
    <property type="evidence" value="ECO:0007669"/>
    <property type="project" value="TreeGrafter"/>
</dbReference>
<dbReference type="NCBIfam" id="TIGR01066">
    <property type="entry name" value="rplM_bact"/>
    <property type="match status" value="1"/>
</dbReference>
<sequence>MDEKKIVENKNKTFVKKQLNHLDLKWYIIDAKQQNLGRFSSKIAYILKGKNNPEYCPSQESNIKIIIINSKDISVTGKKNKQKIYVTHSGRPGGLKKETFHKLQDRIPNRIIEHAIRGMLPKNSLGRKLFKKLKIYSNHQHPHEAQKPIRLEIK</sequence>
<dbReference type="GO" id="GO:0003729">
    <property type="term" value="F:mRNA binding"/>
    <property type="evidence" value="ECO:0007669"/>
    <property type="project" value="TreeGrafter"/>
</dbReference>
<gene>
    <name evidence="4 6" type="primary">rpl13</name>
</gene>
<dbReference type="GO" id="GO:0003735">
    <property type="term" value="F:structural constituent of ribosome"/>
    <property type="evidence" value="ECO:0007669"/>
    <property type="project" value="InterPro"/>
</dbReference>
<dbReference type="InterPro" id="IPR005822">
    <property type="entry name" value="Ribosomal_uL13"/>
</dbReference>
<keyword evidence="3 4" id="KW-0687">Ribonucleoprotein</keyword>
<dbReference type="GO" id="GO:0009507">
    <property type="term" value="C:chloroplast"/>
    <property type="evidence" value="ECO:0007669"/>
    <property type="project" value="UniProtKB-SubCell"/>
</dbReference>
<evidence type="ECO:0000256" key="1">
    <source>
        <dbReference type="ARBA" id="ARBA00006227"/>
    </source>
</evidence>
<dbReference type="HAMAP" id="MF_01366">
    <property type="entry name" value="Ribosomal_uL13"/>
    <property type="match status" value="1"/>
</dbReference>
<dbReference type="CDD" id="cd00392">
    <property type="entry name" value="Ribosomal_L13"/>
    <property type="match status" value="1"/>
</dbReference>
<keyword evidence="2 4" id="KW-0689">Ribosomal protein</keyword>
<dbReference type="GO" id="GO:0006412">
    <property type="term" value="P:translation"/>
    <property type="evidence" value="ECO:0007669"/>
    <property type="project" value="UniProtKB-UniRule"/>
</dbReference>
<dbReference type="RefSeq" id="YP_009944651.1">
    <property type="nucleotide sequence ID" value="NC_051457.1"/>
</dbReference>
<evidence type="ECO:0000256" key="2">
    <source>
        <dbReference type="ARBA" id="ARBA00022980"/>
    </source>
</evidence>
<dbReference type="GeneID" id="60234997"/>
<dbReference type="SUPFAM" id="SSF52161">
    <property type="entry name" value="Ribosomal protein L13"/>
    <property type="match status" value="1"/>
</dbReference>
<dbReference type="Gene3D" id="3.90.1180.10">
    <property type="entry name" value="Ribosomal protein L13"/>
    <property type="match status" value="1"/>
</dbReference>
<protein>
    <recommendedName>
        <fullName evidence="4">Large ribosomal subunit protein uL13c</fullName>
    </recommendedName>
</protein>
<dbReference type="PIRSF" id="PIRSF002181">
    <property type="entry name" value="Ribosomal_L13"/>
    <property type="match status" value="1"/>
</dbReference>
<accession>A0A7L4WNU8</accession>
<dbReference type="PANTHER" id="PTHR11545">
    <property type="entry name" value="RIBOSOMAL PROTEIN L13"/>
    <property type="match status" value="1"/>
</dbReference>
<dbReference type="InterPro" id="IPR036899">
    <property type="entry name" value="Ribosomal_uL13_sf"/>
</dbReference>
<dbReference type="PANTHER" id="PTHR11545:SF2">
    <property type="entry name" value="LARGE RIBOSOMAL SUBUNIT PROTEIN UL13M"/>
    <property type="match status" value="1"/>
</dbReference>
<name>A0A7L4WNU8_9FLOR</name>
<evidence type="ECO:0000256" key="3">
    <source>
        <dbReference type="ARBA" id="ARBA00023274"/>
    </source>
</evidence>
<comment type="similarity">
    <text evidence="1 4 5">Belongs to the universal ribosomal protein uL13 family.</text>
</comment>
<dbReference type="PROSITE" id="PS00783">
    <property type="entry name" value="RIBOSOMAL_L13"/>
    <property type="match status" value="1"/>
</dbReference>
<dbReference type="InterPro" id="IPR023563">
    <property type="entry name" value="Ribosomal_uL13_CS"/>
</dbReference>
<keyword evidence="6" id="KW-0150">Chloroplast</keyword>
<evidence type="ECO:0000256" key="5">
    <source>
        <dbReference type="RuleBase" id="RU003877"/>
    </source>
</evidence>
<comment type="subcellular location">
    <subcellularLocation>
        <location evidence="4">Plastid</location>
        <location evidence="4">Chloroplast</location>
    </subcellularLocation>
</comment>
<geneLocation type="chloroplast" evidence="6"/>
<evidence type="ECO:0000256" key="4">
    <source>
        <dbReference type="HAMAP-Rule" id="MF_01366"/>
    </source>
</evidence>
<keyword evidence="6" id="KW-0934">Plastid</keyword>
<dbReference type="EMBL" id="MH898941">
    <property type="protein sequence ID" value="QFR99945.1"/>
    <property type="molecule type" value="Genomic_DNA"/>
</dbReference>
<dbReference type="AlphaFoldDB" id="A0A7L4WNU8"/>
<dbReference type="GO" id="GO:0022625">
    <property type="term" value="C:cytosolic large ribosomal subunit"/>
    <property type="evidence" value="ECO:0007669"/>
    <property type="project" value="TreeGrafter"/>
</dbReference>
<dbReference type="Pfam" id="PF00572">
    <property type="entry name" value="Ribosomal_L13"/>
    <property type="match status" value="1"/>
</dbReference>
<evidence type="ECO:0000313" key="6">
    <source>
        <dbReference type="EMBL" id="QFR99945.1"/>
    </source>
</evidence>
<organism evidence="6">
    <name type="scientific">Osmundea sinicola</name>
    <dbReference type="NCBI Taxonomy" id="290685"/>
    <lineage>
        <taxon>Eukaryota</taxon>
        <taxon>Rhodophyta</taxon>
        <taxon>Florideophyceae</taxon>
        <taxon>Rhodymeniophycidae</taxon>
        <taxon>Ceramiales</taxon>
        <taxon>Rhodomelaceae</taxon>
        <taxon>Laurencieae</taxon>
        <taxon>Osmundea</taxon>
    </lineage>
</organism>
<dbReference type="InterPro" id="IPR005823">
    <property type="entry name" value="Ribosomal_uL13_bac-type"/>
</dbReference>
<reference evidence="6" key="1">
    <citation type="submission" date="2018-09" db="EMBL/GenBank/DDBJ databases">
        <title>Genomics and Phylogenetic analysis of three type specimens of Osmundea (Rhodomelaceae, Rhodophyta).</title>
        <authorList>
            <person name="Hughey J.R."/>
            <person name="Miller K.A."/>
        </authorList>
    </citation>
    <scope>NUCLEOTIDE SEQUENCE</scope>
</reference>
<comment type="subunit">
    <text evidence="4">Part of the 50S ribosomal subunit.</text>
</comment>